<feature type="transmembrane region" description="Helical" evidence="16">
    <location>
        <begin position="309"/>
        <end position="331"/>
    </location>
</feature>
<dbReference type="EMBL" id="JBFXLT010000043">
    <property type="protein sequence ID" value="KAL2813027.1"/>
    <property type="molecule type" value="Genomic_DNA"/>
</dbReference>
<keyword evidence="11 14" id="KW-1015">Disulfide bond</keyword>
<keyword evidence="8" id="KW-0732">Signal</keyword>
<gene>
    <name evidence="18" type="ORF">BJX63DRAFT_234411</name>
</gene>
<dbReference type="PANTHER" id="PTHR33048:SF143">
    <property type="entry name" value="EXTRACELLULAR MEMBRANE PROTEIN CFEM DOMAIN-CONTAINING PROTEIN-RELATED"/>
    <property type="match status" value="1"/>
</dbReference>
<feature type="transmembrane region" description="Helical" evidence="16">
    <location>
        <begin position="157"/>
        <end position="176"/>
    </location>
</feature>
<evidence type="ECO:0000256" key="5">
    <source>
        <dbReference type="ARBA" id="ARBA00022525"/>
    </source>
</evidence>
<evidence type="ECO:0000256" key="14">
    <source>
        <dbReference type="PROSITE-ProRule" id="PRU01356"/>
    </source>
</evidence>
<evidence type="ECO:0000256" key="15">
    <source>
        <dbReference type="SAM" id="MobiDB-lite"/>
    </source>
</evidence>
<feature type="transmembrane region" description="Helical" evidence="16">
    <location>
        <begin position="110"/>
        <end position="129"/>
    </location>
</feature>
<feature type="disulfide bond" evidence="14">
    <location>
        <begin position="33"/>
        <end position="66"/>
    </location>
</feature>
<feature type="compositionally biased region" description="Low complexity" evidence="15">
    <location>
        <begin position="423"/>
        <end position="435"/>
    </location>
</feature>
<dbReference type="InterPro" id="IPR052337">
    <property type="entry name" value="SAT4-like"/>
</dbReference>
<evidence type="ECO:0000256" key="13">
    <source>
        <dbReference type="ARBA" id="ARBA00038359"/>
    </source>
</evidence>
<evidence type="ECO:0000259" key="17">
    <source>
        <dbReference type="PROSITE" id="PS52012"/>
    </source>
</evidence>
<reference evidence="18 19" key="1">
    <citation type="submission" date="2024-07" db="EMBL/GenBank/DDBJ databases">
        <title>Section-level genome sequencing and comparative genomics of Aspergillus sections Usti and Cavernicolus.</title>
        <authorList>
            <consortium name="Lawrence Berkeley National Laboratory"/>
            <person name="Nybo J.L."/>
            <person name="Vesth T.C."/>
            <person name="Theobald S."/>
            <person name="Frisvad J.C."/>
            <person name="Larsen T.O."/>
            <person name="Kjaerboelling I."/>
            <person name="Rothschild-Mancinelli K."/>
            <person name="Lyhne E.K."/>
            <person name="Kogle M.E."/>
            <person name="Barry K."/>
            <person name="Clum A."/>
            <person name="Na H."/>
            <person name="Ledsgaard L."/>
            <person name="Lin J."/>
            <person name="Lipzen A."/>
            <person name="Kuo A."/>
            <person name="Riley R."/>
            <person name="Mondo S."/>
            <person name="Labutti K."/>
            <person name="Haridas S."/>
            <person name="Pangalinan J."/>
            <person name="Salamov A.A."/>
            <person name="Simmons B.A."/>
            <person name="Magnuson J.K."/>
            <person name="Chen J."/>
            <person name="Drula E."/>
            <person name="Henrissat B."/>
            <person name="Wiebenga A."/>
            <person name="Lubbers R.J."/>
            <person name="Gomes A.C."/>
            <person name="Makela M.R."/>
            <person name="Stajich J."/>
            <person name="Grigoriev I.V."/>
            <person name="Mortensen U.H."/>
            <person name="De Vries R.P."/>
            <person name="Baker S.E."/>
            <person name="Andersen M.R."/>
        </authorList>
    </citation>
    <scope>NUCLEOTIDE SEQUENCE [LARGE SCALE GENOMIC DNA]</scope>
    <source>
        <strain evidence="18 19">CBS 588.65</strain>
    </source>
</reference>
<comment type="subcellular location">
    <subcellularLocation>
        <location evidence="2">Membrane</location>
        <topology evidence="2">Lipid-anchor</topology>
        <topology evidence="2">GPI-anchor</topology>
    </subcellularLocation>
    <subcellularLocation>
        <location evidence="1">Membrane</location>
        <topology evidence="1">Multi-pass membrane protein</topology>
    </subcellularLocation>
    <subcellularLocation>
        <location evidence="3">Secreted</location>
    </subcellularLocation>
</comment>
<evidence type="ECO:0000256" key="4">
    <source>
        <dbReference type="ARBA" id="ARBA00010031"/>
    </source>
</evidence>
<evidence type="ECO:0000256" key="9">
    <source>
        <dbReference type="ARBA" id="ARBA00022989"/>
    </source>
</evidence>
<evidence type="ECO:0000256" key="3">
    <source>
        <dbReference type="ARBA" id="ARBA00004613"/>
    </source>
</evidence>
<feature type="binding site" description="axial binding residue" evidence="14">
    <location>
        <position position="28"/>
    </location>
    <ligand>
        <name>heme</name>
        <dbReference type="ChEBI" id="CHEBI:30413"/>
    </ligand>
    <ligandPart>
        <name>Fe</name>
        <dbReference type="ChEBI" id="CHEBI:18248"/>
    </ligandPart>
</feature>
<keyword evidence="5" id="KW-0964">Secreted</keyword>
<evidence type="ECO:0000256" key="16">
    <source>
        <dbReference type="SAM" id="Phobius"/>
    </source>
</evidence>
<keyword evidence="6" id="KW-0325">Glycoprotein</keyword>
<feature type="region of interest" description="Disordered" evidence="15">
    <location>
        <begin position="350"/>
        <end position="384"/>
    </location>
</feature>
<dbReference type="Pfam" id="PF05730">
    <property type="entry name" value="CFEM"/>
    <property type="match status" value="1"/>
</dbReference>
<proteinExistence type="inferred from homology"/>
<protein>
    <submittedName>
        <fullName evidence="18">CFEM domain-containing protein</fullName>
    </submittedName>
</protein>
<feature type="region of interest" description="Disordered" evidence="15">
    <location>
        <begin position="402"/>
        <end position="438"/>
    </location>
</feature>
<dbReference type="PANTHER" id="PTHR33048">
    <property type="entry name" value="PTH11-LIKE INTEGRAL MEMBRANE PROTEIN (AFU_ORTHOLOGUE AFUA_5G11245)"/>
    <property type="match status" value="1"/>
</dbReference>
<keyword evidence="9 16" id="KW-1133">Transmembrane helix</keyword>
<evidence type="ECO:0000256" key="10">
    <source>
        <dbReference type="ARBA" id="ARBA00023136"/>
    </source>
</evidence>
<keyword evidence="7 16" id="KW-0812">Transmembrane</keyword>
<feature type="domain" description="CFEM" evidence="17">
    <location>
        <begin position="1"/>
        <end position="93"/>
    </location>
</feature>
<sequence>MDSLDSLPSCALSCLFSAISNSTCSLTDFDCICADTELNAALTPCIAGSCTIKEALTAQNFSYTTCDYPANENTTVYHIINIVGIVVAIIAVALRVTNRIVGGQIGLDDHTIILALFVAVAIAGVGFPLRTYGLGKNIWSVPFDHISETLKLFFVEENLYCVCISLIKASMLLLYLRLFPSKKLRLAVFIALAITIAWGAATFLAQLFSCSPINYFWNKWDGEHEGHCSSHNALLLAHAILNIVMDVVVIGIPMPILFKLHMSLEKRIGMCVMFAVGIVVTVISIFRLVEAVGFNNTMNPTKDFVPVGMWSLLEIDIGIMCACMPGIRALCKRLHTLFFPKPLGYETYEARSQSKNTGSSRDQYGSKQFSSSKSSTGGLESGIGGVGAGAGQFIRLKELGPHERDADDDRWPLRDAPAHSHTHSQSSHGHGQGPQITRQESMGRLSMGRDRESLGVAQGWHTQYPASPSPTRLKPPPLTPTKDSTGGLFSGKKSRANSMHFTWFRDGDSSS</sequence>
<keyword evidence="14" id="KW-0479">Metal-binding</keyword>
<feature type="transmembrane region" description="Helical" evidence="16">
    <location>
        <begin position="188"/>
        <end position="215"/>
    </location>
</feature>
<evidence type="ECO:0000256" key="12">
    <source>
        <dbReference type="ARBA" id="ARBA00023288"/>
    </source>
</evidence>
<keyword evidence="12" id="KW-0449">Lipoprotein</keyword>
<feature type="region of interest" description="Disordered" evidence="15">
    <location>
        <begin position="457"/>
        <end position="511"/>
    </location>
</feature>
<dbReference type="Pfam" id="PF20684">
    <property type="entry name" value="Fung_rhodopsin"/>
    <property type="match status" value="1"/>
</dbReference>
<keyword evidence="14" id="KW-0408">Iron</keyword>
<dbReference type="Proteomes" id="UP001610334">
    <property type="component" value="Unassembled WGS sequence"/>
</dbReference>
<feature type="transmembrane region" description="Helical" evidence="16">
    <location>
        <begin position="77"/>
        <end position="98"/>
    </location>
</feature>
<comment type="similarity">
    <text evidence="13">Belongs to the SAT4 family.</text>
</comment>
<evidence type="ECO:0000256" key="2">
    <source>
        <dbReference type="ARBA" id="ARBA00004589"/>
    </source>
</evidence>
<keyword evidence="10 16" id="KW-0472">Membrane</keyword>
<comment type="caution">
    <text evidence="18">The sequence shown here is derived from an EMBL/GenBank/DDBJ whole genome shotgun (WGS) entry which is preliminary data.</text>
</comment>
<keyword evidence="14" id="KW-0349">Heme</keyword>
<evidence type="ECO:0000256" key="11">
    <source>
        <dbReference type="ARBA" id="ARBA00023157"/>
    </source>
</evidence>
<accession>A0ABR4HE52</accession>
<evidence type="ECO:0000256" key="6">
    <source>
        <dbReference type="ARBA" id="ARBA00022622"/>
    </source>
</evidence>
<evidence type="ECO:0000256" key="8">
    <source>
        <dbReference type="ARBA" id="ARBA00022729"/>
    </source>
</evidence>
<evidence type="ECO:0000313" key="19">
    <source>
        <dbReference type="Proteomes" id="UP001610334"/>
    </source>
</evidence>
<dbReference type="SMART" id="SM00747">
    <property type="entry name" value="CFEM"/>
    <property type="match status" value="1"/>
</dbReference>
<feature type="compositionally biased region" description="Low complexity" evidence="15">
    <location>
        <begin position="365"/>
        <end position="378"/>
    </location>
</feature>
<evidence type="ECO:0000256" key="1">
    <source>
        <dbReference type="ARBA" id="ARBA00004141"/>
    </source>
</evidence>
<dbReference type="PROSITE" id="PS52012">
    <property type="entry name" value="CFEM"/>
    <property type="match status" value="1"/>
</dbReference>
<dbReference type="InterPro" id="IPR008427">
    <property type="entry name" value="Extracellular_membr_CFEM_dom"/>
</dbReference>
<evidence type="ECO:0000256" key="7">
    <source>
        <dbReference type="ARBA" id="ARBA00022692"/>
    </source>
</evidence>
<comment type="similarity">
    <text evidence="4">Belongs to the RBT5 family.</text>
</comment>
<dbReference type="InterPro" id="IPR049326">
    <property type="entry name" value="Rhodopsin_dom_fungi"/>
</dbReference>
<evidence type="ECO:0000313" key="18">
    <source>
        <dbReference type="EMBL" id="KAL2813027.1"/>
    </source>
</evidence>
<keyword evidence="6" id="KW-0336">GPI-anchor</keyword>
<feature type="transmembrane region" description="Helical" evidence="16">
    <location>
        <begin position="270"/>
        <end position="289"/>
    </location>
</feature>
<feature type="disulfide bond" evidence="14">
    <location>
        <begin position="14"/>
        <end position="45"/>
    </location>
</feature>
<feature type="disulfide bond" evidence="14">
    <location>
        <begin position="24"/>
        <end position="31"/>
    </location>
</feature>
<name>A0ABR4HE52_9EURO</name>
<keyword evidence="19" id="KW-1185">Reference proteome</keyword>
<feature type="compositionally biased region" description="Polar residues" evidence="15">
    <location>
        <begin position="350"/>
        <end position="363"/>
    </location>
</feature>
<feature type="disulfide bond" evidence="14">
    <location>
        <begin position="10"/>
        <end position="50"/>
    </location>
</feature>
<organism evidence="18 19">
    <name type="scientific">Aspergillus granulosus</name>
    <dbReference type="NCBI Taxonomy" id="176169"/>
    <lineage>
        <taxon>Eukaryota</taxon>
        <taxon>Fungi</taxon>
        <taxon>Dikarya</taxon>
        <taxon>Ascomycota</taxon>
        <taxon>Pezizomycotina</taxon>
        <taxon>Eurotiomycetes</taxon>
        <taxon>Eurotiomycetidae</taxon>
        <taxon>Eurotiales</taxon>
        <taxon>Aspergillaceae</taxon>
        <taxon>Aspergillus</taxon>
        <taxon>Aspergillus subgen. Nidulantes</taxon>
    </lineage>
</organism>
<feature type="compositionally biased region" description="Basic and acidic residues" evidence="15">
    <location>
        <begin position="402"/>
        <end position="418"/>
    </location>
</feature>
<feature type="transmembrane region" description="Helical" evidence="16">
    <location>
        <begin position="235"/>
        <end position="258"/>
    </location>
</feature>